<dbReference type="Proteomes" id="UP001172708">
    <property type="component" value="Unassembled WGS sequence"/>
</dbReference>
<organism evidence="3 4">
    <name type="scientific">Demequina muriae</name>
    <dbReference type="NCBI Taxonomy" id="3051664"/>
    <lineage>
        <taxon>Bacteria</taxon>
        <taxon>Bacillati</taxon>
        <taxon>Actinomycetota</taxon>
        <taxon>Actinomycetes</taxon>
        <taxon>Micrococcales</taxon>
        <taxon>Demequinaceae</taxon>
        <taxon>Demequina</taxon>
    </lineage>
</organism>
<dbReference type="InterPro" id="IPR005149">
    <property type="entry name" value="Tscrpt_reg_PadR_N"/>
</dbReference>
<dbReference type="PANTHER" id="PTHR43252:SF2">
    <property type="entry name" value="TRANSCRIPTION REGULATOR, PADR-LIKE FAMILY"/>
    <property type="match status" value="1"/>
</dbReference>
<evidence type="ECO:0000313" key="4">
    <source>
        <dbReference type="Proteomes" id="UP001172708"/>
    </source>
</evidence>
<dbReference type="Gene3D" id="1.10.10.10">
    <property type="entry name" value="Winged helix-like DNA-binding domain superfamily/Winged helix DNA-binding domain"/>
    <property type="match status" value="1"/>
</dbReference>
<proteinExistence type="predicted"/>
<evidence type="ECO:0000259" key="2">
    <source>
        <dbReference type="Pfam" id="PF03551"/>
    </source>
</evidence>
<gene>
    <name evidence="3" type="ORF">QQX02_11290</name>
</gene>
<dbReference type="InterPro" id="IPR036390">
    <property type="entry name" value="WH_DNA-bd_sf"/>
</dbReference>
<feature type="region of interest" description="Disordered" evidence="1">
    <location>
        <begin position="1"/>
        <end position="68"/>
    </location>
</feature>
<comment type="caution">
    <text evidence="3">The sequence shown here is derived from an EMBL/GenBank/DDBJ whole genome shotgun (WGS) entry which is preliminary data.</text>
</comment>
<dbReference type="RefSeq" id="WP_301143175.1">
    <property type="nucleotide sequence ID" value="NZ_JAUHQA010000001.1"/>
</dbReference>
<reference evidence="3" key="1">
    <citation type="submission" date="2023-06" db="EMBL/GenBank/DDBJ databases">
        <title>Egi l300058.</title>
        <authorList>
            <person name="Gao L."/>
            <person name="Fang B.-Z."/>
            <person name="Li W.-J."/>
        </authorList>
    </citation>
    <scope>NUCLEOTIDE SEQUENCE</scope>
    <source>
        <strain evidence="3">EGI L300058</strain>
    </source>
</reference>
<dbReference type="PANTHER" id="PTHR43252">
    <property type="entry name" value="TRANSCRIPTIONAL REGULATOR YQJI"/>
    <property type="match status" value="1"/>
</dbReference>
<dbReference type="InterPro" id="IPR036388">
    <property type="entry name" value="WH-like_DNA-bd_sf"/>
</dbReference>
<sequence length="211" mass="22649">MRHENDDTQTWILDSEGHDERHGGPRAGRRRHGRPGPGGGRGGFGPGGPGPGGFGPGGRGRGRGGRPRGDVRMAILVLLAEQPRHGYDLIRAIEERTGGAWAPSPGSIYPTLQALQDEGMVTIEEVEGRRTASLTDAGRDWLAQQDTHEGHVFERARGGADGHQLREEIAALTEAAVHVARRSGTEGAPAKVTAILAEARRDIYRLLTEQE</sequence>
<evidence type="ECO:0000313" key="3">
    <source>
        <dbReference type="EMBL" id="MDN4481507.1"/>
    </source>
</evidence>
<accession>A0ABT8GJA3</accession>
<dbReference type="Pfam" id="PF03551">
    <property type="entry name" value="PadR"/>
    <property type="match status" value="1"/>
</dbReference>
<evidence type="ECO:0000256" key="1">
    <source>
        <dbReference type="SAM" id="MobiDB-lite"/>
    </source>
</evidence>
<dbReference type="EMBL" id="JAUHQA010000001">
    <property type="protein sequence ID" value="MDN4481507.1"/>
    <property type="molecule type" value="Genomic_DNA"/>
</dbReference>
<dbReference type="SUPFAM" id="SSF46785">
    <property type="entry name" value="Winged helix' DNA-binding domain"/>
    <property type="match status" value="1"/>
</dbReference>
<name>A0ABT8GJA3_9MICO</name>
<keyword evidence="4" id="KW-1185">Reference proteome</keyword>
<feature type="domain" description="Transcription regulator PadR N-terminal" evidence="2">
    <location>
        <begin position="75"/>
        <end position="143"/>
    </location>
</feature>
<feature type="compositionally biased region" description="Gly residues" evidence="1">
    <location>
        <begin position="35"/>
        <end position="59"/>
    </location>
</feature>
<protein>
    <submittedName>
        <fullName evidence="3">PadR family transcriptional regulator</fullName>
    </submittedName>
</protein>